<protein>
    <submittedName>
        <fullName evidence="1">Uncharacterized protein</fullName>
    </submittedName>
</protein>
<dbReference type="Proteomes" id="UP000831796">
    <property type="component" value="Plasmid unnamed2"/>
</dbReference>
<accession>A0A8T9QHF6</accession>
<sequence>MRDRARFAATAAGCQLPVAAPTEQKTATWKVDELEPNTSGRAEAWKAILDNSATPLRTSDVRSTIDEQGVRRASSTCTTQ</sequence>
<reference evidence="1" key="1">
    <citation type="submission" date="2022-04" db="EMBL/GenBank/DDBJ databases">
        <title>Hymenobacter sp. isolated from the air.</title>
        <authorList>
            <person name="Won M."/>
            <person name="Lee C.-M."/>
            <person name="Woen H.-Y."/>
            <person name="Kwon S.-W."/>
        </authorList>
    </citation>
    <scope>NUCLEOTIDE SEQUENCE</scope>
    <source>
        <strain evidence="1">5116S-3</strain>
        <plasmid evidence="1">unnamed2</plasmid>
    </source>
</reference>
<dbReference type="RefSeq" id="WP_244678603.1">
    <property type="nucleotide sequence ID" value="NZ_CP095048.1"/>
</dbReference>
<dbReference type="KEGG" id="hcu:MUN79_29200"/>
<dbReference type="AlphaFoldDB" id="A0A8T9QHF6"/>
<organism evidence="1 2">
    <name type="scientific">Hymenobacter cellulosilyticus</name>
    <dbReference type="NCBI Taxonomy" id="2932248"/>
    <lineage>
        <taxon>Bacteria</taxon>
        <taxon>Pseudomonadati</taxon>
        <taxon>Bacteroidota</taxon>
        <taxon>Cytophagia</taxon>
        <taxon>Cytophagales</taxon>
        <taxon>Hymenobacteraceae</taxon>
        <taxon>Hymenobacter</taxon>
    </lineage>
</organism>
<dbReference type="EMBL" id="CP095048">
    <property type="protein sequence ID" value="UOQ75270.1"/>
    <property type="molecule type" value="Genomic_DNA"/>
</dbReference>
<geneLocation type="plasmid" evidence="1 2">
    <name>unnamed2</name>
</geneLocation>
<proteinExistence type="predicted"/>
<name>A0A8T9QHF6_9BACT</name>
<gene>
    <name evidence="1" type="ORF">MUN79_29200</name>
</gene>
<keyword evidence="2" id="KW-1185">Reference proteome</keyword>
<evidence type="ECO:0000313" key="1">
    <source>
        <dbReference type="EMBL" id="UOQ75270.1"/>
    </source>
</evidence>
<evidence type="ECO:0000313" key="2">
    <source>
        <dbReference type="Proteomes" id="UP000831796"/>
    </source>
</evidence>
<keyword evidence="1" id="KW-0614">Plasmid</keyword>